<dbReference type="GO" id="GO:0004458">
    <property type="term" value="F:D-lactate dehydrogenase (cytochrome) activity"/>
    <property type="evidence" value="ECO:0007669"/>
    <property type="project" value="TreeGrafter"/>
</dbReference>
<dbReference type="GO" id="GO:0051539">
    <property type="term" value="F:4 iron, 4 sulfur cluster binding"/>
    <property type="evidence" value="ECO:0007669"/>
    <property type="project" value="UniProtKB-KW"/>
</dbReference>
<dbReference type="InterPro" id="IPR004113">
    <property type="entry name" value="FAD-bd_oxidored_4_C"/>
</dbReference>
<dbReference type="Gene3D" id="3.30.70.2740">
    <property type="match status" value="1"/>
</dbReference>
<dbReference type="EC" id="1.1.99.39" evidence="11"/>
<keyword evidence="4" id="KW-0004">4Fe-4S</keyword>
<evidence type="ECO:0000256" key="6">
    <source>
        <dbReference type="ARBA" id="ARBA00022723"/>
    </source>
</evidence>
<keyword evidence="9" id="KW-0408">Iron</keyword>
<comment type="cofactor">
    <cofactor evidence="2">
        <name>FAD</name>
        <dbReference type="ChEBI" id="CHEBI:57692"/>
    </cofactor>
</comment>
<dbReference type="PROSITE" id="PS00198">
    <property type="entry name" value="4FE4S_FER_1"/>
    <property type="match status" value="1"/>
</dbReference>
<comment type="cofactor">
    <cofactor evidence="1">
        <name>[4Fe-4S] cluster</name>
        <dbReference type="ChEBI" id="CHEBI:49883"/>
    </cofactor>
</comment>
<dbReference type="InterPro" id="IPR016166">
    <property type="entry name" value="FAD-bd_PCMH"/>
</dbReference>
<dbReference type="FunFam" id="3.30.465.10:FF:000024">
    <property type="entry name" value="Oxidoreductase, FAD-binding protein"/>
    <property type="match status" value="1"/>
</dbReference>
<dbReference type="Pfam" id="PF13183">
    <property type="entry name" value="Fer4_8"/>
    <property type="match status" value="1"/>
</dbReference>
<evidence type="ECO:0000256" key="13">
    <source>
        <dbReference type="ARBA" id="ARBA00060924"/>
    </source>
</evidence>
<dbReference type="PANTHER" id="PTHR11748:SF119">
    <property type="entry name" value="D-2-HYDROXYGLUTARATE DEHYDROGENASE"/>
    <property type="match status" value="1"/>
</dbReference>
<dbReference type="AlphaFoldDB" id="A0A380X4X1"/>
<evidence type="ECO:0000256" key="10">
    <source>
        <dbReference type="ARBA" id="ARBA00023014"/>
    </source>
</evidence>
<dbReference type="Proteomes" id="UP000254620">
    <property type="component" value="Unassembled WGS sequence"/>
</dbReference>
<keyword evidence="6" id="KW-0479">Metal-binding</keyword>
<dbReference type="SUPFAM" id="SSF55103">
    <property type="entry name" value="FAD-linked oxidases, C-terminal domain"/>
    <property type="match status" value="1"/>
</dbReference>
<keyword evidence="10" id="KW-0411">Iron-sulfur</keyword>
<evidence type="ECO:0000256" key="1">
    <source>
        <dbReference type="ARBA" id="ARBA00001966"/>
    </source>
</evidence>
<dbReference type="Gene3D" id="3.30.465.10">
    <property type="match status" value="1"/>
</dbReference>
<evidence type="ECO:0000313" key="18">
    <source>
        <dbReference type="Proteomes" id="UP000254620"/>
    </source>
</evidence>
<dbReference type="GO" id="GO:1903457">
    <property type="term" value="P:lactate catabolic process"/>
    <property type="evidence" value="ECO:0007669"/>
    <property type="project" value="TreeGrafter"/>
</dbReference>
<evidence type="ECO:0000256" key="7">
    <source>
        <dbReference type="ARBA" id="ARBA00022827"/>
    </source>
</evidence>
<dbReference type="InterPro" id="IPR017896">
    <property type="entry name" value="4Fe4S_Fe-S-bd"/>
</dbReference>
<evidence type="ECO:0000313" key="17">
    <source>
        <dbReference type="EMBL" id="SUU97008.1"/>
    </source>
</evidence>
<gene>
    <name evidence="17" type="ORF">NCTC10926_00367</name>
</gene>
<dbReference type="InterPro" id="IPR017900">
    <property type="entry name" value="4Fe4S_Fe_S_CS"/>
</dbReference>
<dbReference type="InterPro" id="IPR016169">
    <property type="entry name" value="FAD-bd_PCMH_sub2"/>
</dbReference>
<dbReference type="GO" id="GO:0008720">
    <property type="term" value="F:D-lactate dehydrogenase (NAD+) activity"/>
    <property type="evidence" value="ECO:0007669"/>
    <property type="project" value="TreeGrafter"/>
</dbReference>
<dbReference type="PANTHER" id="PTHR11748">
    <property type="entry name" value="D-LACTATE DEHYDROGENASE"/>
    <property type="match status" value="1"/>
</dbReference>
<dbReference type="InterPro" id="IPR036318">
    <property type="entry name" value="FAD-bd_PCMH-like_sf"/>
</dbReference>
<comment type="subunit">
    <text evidence="3">Homotetramer.</text>
</comment>
<comment type="catalytic activity">
    <reaction evidence="12">
        <text>(R)-2-hydroxyglutarate + A = 2-oxoglutarate + AH2</text>
        <dbReference type="Rhea" id="RHEA:38295"/>
        <dbReference type="ChEBI" id="CHEBI:13193"/>
        <dbReference type="ChEBI" id="CHEBI:15801"/>
        <dbReference type="ChEBI" id="CHEBI:16810"/>
        <dbReference type="ChEBI" id="CHEBI:17499"/>
        <dbReference type="EC" id="1.1.99.39"/>
    </reaction>
    <physiologicalReaction direction="left-to-right" evidence="12">
        <dbReference type="Rhea" id="RHEA:38296"/>
    </physiologicalReaction>
</comment>
<dbReference type="InterPro" id="IPR016164">
    <property type="entry name" value="FAD-linked_Oxase-like_C"/>
</dbReference>
<dbReference type="Pfam" id="PF02913">
    <property type="entry name" value="FAD-oxidase_C"/>
    <property type="match status" value="1"/>
</dbReference>
<dbReference type="RefSeq" id="WP_115615425.1">
    <property type="nucleotide sequence ID" value="NZ_UFSW01000001.1"/>
</dbReference>
<comment type="similarity">
    <text evidence="13">In the N-terminal section; belongs to the FAD-binding oxidoreductase/transferase type 4 family.</text>
</comment>
<reference evidence="17 18" key="1">
    <citation type="submission" date="2018-06" db="EMBL/GenBank/DDBJ databases">
        <authorList>
            <consortium name="Pathogen Informatics"/>
            <person name="Doyle S."/>
        </authorList>
    </citation>
    <scope>NUCLEOTIDE SEQUENCE [LARGE SCALE GENOMIC DNA]</scope>
    <source>
        <strain evidence="17 18">NCTC10926</strain>
    </source>
</reference>
<evidence type="ECO:0000256" key="8">
    <source>
        <dbReference type="ARBA" id="ARBA00023002"/>
    </source>
</evidence>
<proteinExistence type="inferred from homology"/>
<evidence type="ECO:0000256" key="4">
    <source>
        <dbReference type="ARBA" id="ARBA00022485"/>
    </source>
</evidence>
<evidence type="ECO:0000256" key="5">
    <source>
        <dbReference type="ARBA" id="ARBA00022630"/>
    </source>
</evidence>
<keyword evidence="8" id="KW-0560">Oxidoreductase</keyword>
<keyword evidence="7" id="KW-0274">FAD</keyword>
<dbReference type="FunFam" id="3.30.70.2740:FF:000003">
    <property type="entry name" value="Oxidoreductase, FAD-binding, putative"/>
    <property type="match status" value="1"/>
</dbReference>
<dbReference type="SUPFAM" id="SSF46548">
    <property type="entry name" value="alpha-helical ferredoxin"/>
    <property type="match status" value="1"/>
</dbReference>
<protein>
    <recommendedName>
        <fullName evidence="14">D-2-hydroxyglutarate dehydrogenase</fullName>
        <ecNumber evidence="11">1.1.99.39</ecNumber>
    </recommendedName>
</protein>
<dbReference type="GO" id="GO:0051990">
    <property type="term" value="F:(R)-2-hydroxyglutarate dehydrogenase activity"/>
    <property type="evidence" value="ECO:0007669"/>
    <property type="project" value="UniProtKB-EC"/>
</dbReference>
<keyword evidence="5" id="KW-0285">Flavoprotein</keyword>
<dbReference type="GO" id="GO:0071949">
    <property type="term" value="F:FAD binding"/>
    <property type="evidence" value="ECO:0007669"/>
    <property type="project" value="InterPro"/>
</dbReference>
<evidence type="ECO:0000256" key="2">
    <source>
        <dbReference type="ARBA" id="ARBA00001974"/>
    </source>
</evidence>
<evidence type="ECO:0000256" key="14">
    <source>
        <dbReference type="ARBA" id="ARBA00067680"/>
    </source>
</evidence>
<dbReference type="GO" id="GO:0046872">
    <property type="term" value="F:metal ion binding"/>
    <property type="evidence" value="ECO:0007669"/>
    <property type="project" value="UniProtKB-KW"/>
</dbReference>
<evidence type="ECO:0000259" key="15">
    <source>
        <dbReference type="PROSITE" id="PS51379"/>
    </source>
</evidence>
<dbReference type="InterPro" id="IPR006094">
    <property type="entry name" value="Oxid_FAD_bind_N"/>
</dbReference>
<name>A0A380X4X1_AVIPA</name>
<evidence type="ECO:0000259" key="16">
    <source>
        <dbReference type="PROSITE" id="PS51387"/>
    </source>
</evidence>
<evidence type="ECO:0000256" key="11">
    <source>
        <dbReference type="ARBA" id="ARBA00039003"/>
    </source>
</evidence>
<evidence type="ECO:0000256" key="12">
    <source>
        <dbReference type="ARBA" id="ARBA00051291"/>
    </source>
</evidence>
<dbReference type="PROSITE" id="PS51379">
    <property type="entry name" value="4FE4S_FER_2"/>
    <property type="match status" value="1"/>
</dbReference>
<evidence type="ECO:0000256" key="9">
    <source>
        <dbReference type="ARBA" id="ARBA00023004"/>
    </source>
</evidence>
<dbReference type="SUPFAM" id="SSF56176">
    <property type="entry name" value="FAD-binding/transporter-associated domain-like"/>
    <property type="match status" value="1"/>
</dbReference>
<organism evidence="17 18">
    <name type="scientific">Avibacterium paragallinarum</name>
    <name type="common">Haemophilus gallinarum</name>
    <dbReference type="NCBI Taxonomy" id="728"/>
    <lineage>
        <taxon>Bacteria</taxon>
        <taxon>Pseudomonadati</taxon>
        <taxon>Pseudomonadota</taxon>
        <taxon>Gammaproteobacteria</taxon>
        <taxon>Pasteurellales</taxon>
        <taxon>Pasteurellaceae</taxon>
        <taxon>Avibacterium</taxon>
    </lineage>
</organism>
<accession>A0A380X4X1</accession>
<feature type="domain" description="4Fe-4S ferredoxin-type" evidence="15">
    <location>
        <begin position="665"/>
        <end position="696"/>
    </location>
</feature>
<dbReference type="Pfam" id="PF01565">
    <property type="entry name" value="FAD_binding_4"/>
    <property type="match status" value="1"/>
</dbReference>
<evidence type="ECO:0000256" key="3">
    <source>
        <dbReference type="ARBA" id="ARBA00011881"/>
    </source>
</evidence>
<dbReference type="PROSITE" id="PS51387">
    <property type="entry name" value="FAD_PCMH"/>
    <property type="match status" value="1"/>
</dbReference>
<dbReference type="EMBL" id="UFSW01000001">
    <property type="protein sequence ID" value="SUU97008.1"/>
    <property type="molecule type" value="Genomic_DNA"/>
</dbReference>
<sequence length="1028" mass="116378">MLPRLINIPQISPLVSDYLEELKQQHFEGDIASNYADRLSLATDNSVYQQLPQAILFPKTLADVERLTKLAQREKYQPLTFTPRGGGTGTNGQSLNNNIIVDLSRHMTQILELNVKERWVKVQAGVVKDQLNQFLKPYGLFFSPELSTSNRATLGGMINTDASGQGSLRYGKTSNHVLGLRAVLIDGDVIDTQPLSTENFAQSLQQQPLSKRSKTLHQQIFQRCKEKREVILRDLPQLNRFLTGYDLKNVFNNEETEFNLSRILTGSEGSLAFICEATLNLTPIPQYRTLINIKYRSFDAALRNAPFMLKANALSVETVDSKVLNLAKQDIIWHSVQDLLTEDAENPILGLNIVEYAGNSKSMIEKQVARLCTQLDEKITQQQDDIIGYQVCTDLPSIERIYAMRKKAVGLLGNAKGAAKPIPFVEDTCVPPEHLADYISEFRALLDAHQLEYGMFGHVDAGVLHVRPALDLCDIEQVKLFKQISDQVAELTHKYGGLIWGEHGKGMRSQYGETFFTPELWQELRYIKTLFDPQNRLNPGKICTALESSQSLYSILSPMRADQDRQIPVQMKQEFAGAMNCNGNGLCFNFDVHSTMCPSMKVSKNRLFSPKGRAAMVREWLRLLANQKVSPGQLDFRKQKMKLSDLVEKFRASVGKYRGEYDFSHEVKAAMDTCLSCKACASQCPIKIDVPSFRAKFLHFYHQRYPRPIKDYVVSNVELVAPYMAKAPQFFNFFTAAKITQPIAKKCLGMVDLPRLSQPNLQQLLVELNYQGLSLEQLERLNEREKDKMLLIVQDPFTSYYDAKVVADFVALTQKLGYRPILLPFKPNGKAQHIKGFLSRFAKTAKNQATFLNRMAKLGLPLVGVDPAIVLSYRDEYREILGDERGDFQVLTAHQWLKNQLPSEHFSQTVKSAVKNDRTFSDWYLFPHCTEATGLPNSPKEWQEIFSHFGQSLQVENVGCCGMAGTFGHETQHLEMSKAIYASSWAKKLHGKNPEQCLATGYSCRSQIKRFAKWQPKHPVQALLTLLS</sequence>
<feature type="domain" description="FAD-binding PCMH-type" evidence="16">
    <location>
        <begin position="48"/>
        <end position="284"/>
    </location>
</feature>